<evidence type="ECO:0000313" key="9">
    <source>
        <dbReference type="Proteomes" id="UP001198182"/>
    </source>
</evidence>
<evidence type="ECO:0000256" key="3">
    <source>
        <dbReference type="ARBA" id="ARBA00022692"/>
    </source>
</evidence>
<evidence type="ECO:0000256" key="2">
    <source>
        <dbReference type="ARBA" id="ARBA00022448"/>
    </source>
</evidence>
<evidence type="ECO:0000256" key="4">
    <source>
        <dbReference type="ARBA" id="ARBA00022989"/>
    </source>
</evidence>
<organism evidence="8 9">
    <name type="scientific">Hominifimenecus microfluidus</name>
    <dbReference type="NCBI Taxonomy" id="2885348"/>
    <lineage>
        <taxon>Bacteria</taxon>
        <taxon>Bacillati</taxon>
        <taxon>Bacillota</taxon>
        <taxon>Clostridia</taxon>
        <taxon>Lachnospirales</taxon>
        <taxon>Lachnospiraceae</taxon>
        <taxon>Hominifimenecus</taxon>
    </lineage>
</organism>
<dbReference type="RefSeq" id="WP_308454904.1">
    <property type="nucleotide sequence ID" value="NZ_JAJEQR010000071.1"/>
</dbReference>
<proteinExistence type="predicted"/>
<evidence type="ECO:0000256" key="1">
    <source>
        <dbReference type="ARBA" id="ARBA00004651"/>
    </source>
</evidence>
<reference evidence="8" key="1">
    <citation type="submission" date="2021-10" db="EMBL/GenBank/DDBJ databases">
        <title>Anaerobic single-cell dispensing facilitates the cultivation of human gut bacteria.</title>
        <authorList>
            <person name="Afrizal A."/>
        </authorList>
    </citation>
    <scope>NUCLEOTIDE SEQUENCE</scope>
    <source>
        <strain evidence="8">CLA-AA-H215</strain>
    </source>
</reference>
<dbReference type="PROSITE" id="PS50850">
    <property type="entry name" value="MFS"/>
    <property type="match status" value="1"/>
</dbReference>
<keyword evidence="2" id="KW-0813">Transport</keyword>
<dbReference type="InterPro" id="IPR020846">
    <property type="entry name" value="MFS_dom"/>
</dbReference>
<comment type="caution">
    <text evidence="8">The sequence shown here is derived from an EMBL/GenBank/DDBJ whole genome shotgun (WGS) entry which is preliminary data.</text>
</comment>
<dbReference type="InterPro" id="IPR011701">
    <property type="entry name" value="MFS"/>
</dbReference>
<feature type="domain" description="Major facilitator superfamily (MFS) profile" evidence="7">
    <location>
        <begin position="15"/>
        <end position="416"/>
    </location>
</feature>
<evidence type="ECO:0000313" key="8">
    <source>
        <dbReference type="EMBL" id="MCC2232499.1"/>
    </source>
</evidence>
<dbReference type="SUPFAM" id="SSF103473">
    <property type="entry name" value="MFS general substrate transporter"/>
    <property type="match status" value="1"/>
</dbReference>
<keyword evidence="9" id="KW-1185">Reference proteome</keyword>
<feature type="transmembrane region" description="Helical" evidence="6">
    <location>
        <begin position="325"/>
        <end position="348"/>
    </location>
</feature>
<keyword evidence="4 6" id="KW-1133">Transmembrane helix</keyword>
<name>A0AAE3ECT6_9FIRM</name>
<dbReference type="CDD" id="cd17353">
    <property type="entry name" value="MFS_OFA_like"/>
    <property type="match status" value="1"/>
</dbReference>
<dbReference type="Proteomes" id="UP001198182">
    <property type="component" value="Unassembled WGS sequence"/>
</dbReference>
<feature type="transmembrane region" description="Helical" evidence="6">
    <location>
        <begin position="17"/>
        <end position="37"/>
    </location>
</feature>
<keyword evidence="5 6" id="KW-0472">Membrane</keyword>
<accession>A0AAE3ECT6</accession>
<dbReference type="InterPro" id="IPR050327">
    <property type="entry name" value="Proton-linked_MCT"/>
</dbReference>
<sequence>MSQNVQERNTALTKKRWLVLAASCLINLCIGAMYAWSVFAAPMAEELSQLNGVTLTAASLSIVFSIGNGDGFITMIAGGFITEKLGPKWVIFAGGVLFGLGFIVCGLAQNTGMLIVGFGLLCGLAMGLAYGQTISNSVKFFPDKAGLVGGIATASYGISSVIVPPVGNMLISQFGVRKAFIFIGIFIVIVVGICSQFIVKCPADFVPDGWNPPAAKSGATGAADKNWKEMLATPIFYVMIVMLFLGAVFGMMAISQASNIAQSMVGMTPAAAAIVVSVLALFNTFGRILCGYISDRIGRINTLTGVLCLAIAALGMLYFSEGSVVLFYIGICMIGVCFGAFMGVYPGFTAGQFGSRNSSINYAIMFIGFSAAGIAGPMIVSKMLAATGSYRPAFLLAMVMAVCGLVLSFVYRAMAKKNA</sequence>
<dbReference type="PANTHER" id="PTHR11360:SF317">
    <property type="entry name" value="MAJOR FACILITATOR SUPERFAMILY (MFS) PROFILE DOMAIN-CONTAINING PROTEIN-RELATED"/>
    <property type="match status" value="1"/>
</dbReference>
<evidence type="ECO:0000256" key="5">
    <source>
        <dbReference type="ARBA" id="ARBA00023136"/>
    </source>
</evidence>
<feature type="transmembrane region" description="Helical" evidence="6">
    <location>
        <begin position="297"/>
        <end position="319"/>
    </location>
</feature>
<feature type="transmembrane region" description="Helical" evidence="6">
    <location>
        <begin position="115"/>
        <end position="133"/>
    </location>
</feature>
<protein>
    <submittedName>
        <fullName evidence="8">OFA family MFS transporter</fullName>
    </submittedName>
</protein>
<evidence type="ECO:0000259" key="7">
    <source>
        <dbReference type="PROSITE" id="PS50850"/>
    </source>
</evidence>
<feature type="transmembrane region" description="Helical" evidence="6">
    <location>
        <begin position="235"/>
        <end position="254"/>
    </location>
</feature>
<dbReference type="Gene3D" id="1.20.1250.20">
    <property type="entry name" value="MFS general substrate transporter like domains"/>
    <property type="match status" value="2"/>
</dbReference>
<feature type="transmembrane region" description="Helical" evidence="6">
    <location>
        <begin position="392"/>
        <end position="411"/>
    </location>
</feature>
<dbReference type="EMBL" id="JAJEQR010000071">
    <property type="protein sequence ID" value="MCC2232499.1"/>
    <property type="molecule type" value="Genomic_DNA"/>
</dbReference>
<feature type="transmembrane region" description="Helical" evidence="6">
    <location>
        <begin position="145"/>
        <end position="167"/>
    </location>
</feature>
<dbReference type="GO" id="GO:0022857">
    <property type="term" value="F:transmembrane transporter activity"/>
    <property type="evidence" value="ECO:0007669"/>
    <property type="project" value="InterPro"/>
</dbReference>
<feature type="transmembrane region" description="Helical" evidence="6">
    <location>
        <begin position="89"/>
        <end position="109"/>
    </location>
</feature>
<feature type="transmembrane region" description="Helical" evidence="6">
    <location>
        <begin position="360"/>
        <end position="380"/>
    </location>
</feature>
<feature type="transmembrane region" description="Helical" evidence="6">
    <location>
        <begin position="260"/>
        <end position="285"/>
    </location>
</feature>
<evidence type="ECO:0000256" key="6">
    <source>
        <dbReference type="SAM" id="Phobius"/>
    </source>
</evidence>
<gene>
    <name evidence="8" type="ORF">LKD81_16130</name>
</gene>
<feature type="transmembrane region" description="Helical" evidence="6">
    <location>
        <begin position="179"/>
        <end position="199"/>
    </location>
</feature>
<dbReference type="Pfam" id="PF07690">
    <property type="entry name" value="MFS_1"/>
    <property type="match status" value="1"/>
</dbReference>
<keyword evidence="3 6" id="KW-0812">Transmembrane</keyword>
<dbReference type="GO" id="GO:0005886">
    <property type="term" value="C:plasma membrane"/>
    <property type="evidence" value="ECO:0007669"/>
    <property type="project" value="UniProtKB-SubCell"/>
</dbReference>
<dbReference type="InterPro" id="IPR036259">
    <property type="entry name" value="MFS_trans_sf"/>
</dbReference>
<comment type="subcellular location">
    <subcellularLocation>
        <location evidence="1">Cell membrane</location>
        <topology evidence="1">Multi-pass membrane protein</topology>
    </subcellularLocation>
</comment>
<dbReference type="PANTHER" id="PTHR11360">
    <property type="entry name" value="MONOCARBOXYLATE TRANSPORTER"/>
    <property type="match status" value="1"/>
</dbReference>
<dbReference type="AlphaFoldDB" id="A0AAE3ECT6"/>